<evidence type="ECO:0000313" key="2">
    <source>
        <dbReference type="EMBL" id="RKK15203.1"/>
    </source>
</evidence>
<reference evidence="2" key="1">
    <citation type="journal article" date="2018" name="Sci. Rep.">
        <title>Characterisation of pathogen-specific regions and novel effector candidates in Fusarium oxysporum f. sp. cepae.</title>
        <authorList>
            <person name="Armitage A.D."/>
            <person name="Taylor A."/>
            <person name="Sobczyk M.K."/>
            <person name="Baxter L."/>
            <person name="Greenfield B.P."/>
            <person name="Bates H.J."/>
            <person name="Wilson F."/>
            <person name="Jackson A.C."/>
            <person name="Ott S."/>
            <person name="Harrison R.J."/>
            <person name="Clarkson J.P."/>
        </authorList>
    </citation>
    <scope>NUCLEOTIDE SEQUENCE [LARGE SCALE GENOMIC DNA]</scope>
    <source>
        <strain evidence="2">FoC_Fus2</strain>
    </source>
</reference>
<gene>
    <name evidence="2" type="ORF">BFJ65_g11743</name>
</gene>
<comment type="caution">
    <text evidence="2">The sequence shown here is derived from an EMBL/GenBank/DDBJ whole genome shotgun (WGS) entry which is preliminary data.</text>
</comment>
<sequence length="282" mass="31159">MELSIPLHPKSGELRPQHNQSNSAFTRDNVLEHNPDDYTLVNIRTETVQYGQHYGRPAALIILRFIVKFRPGNKRLRSFNIKIEFQRYSNPGGDSTNRTDRVGIPTVAVLAPEERRGKIYTEEQSTTISTSIDVPLGPSGPTSHVGGERASTVGKEHVMQLSGWKMSSESGVDNVVVWDCVEAKKAAKGVIPGYRGAIVVEHQEATKFQAVITLDAQRGIWDAASGLFEWSNLFGKKDTDDPLLFDSTMPVGAQIDAVDFKDLNLDDLVELKPIKALPSGYN</sequence>
<name>A0A3L6ND96_FUSOX</name>
<dbReference type="EMBL" id="MRCU01000007">
    <property type="protein sequence ID" value="RKK15203.1"/>
    <property type="molecule type" value="Genomic_DNA"/>
</dbReference>
<accession>A0A3L6ND96</accession>
<protein>
    <submittedName>
        <fullName evidence="2">Uncharacterized protein</fullName>
    </submittedName>
</protein>
<dbReference type="Proteomes" id="UP000270866">
    <property type="component" value="Chromosome 9"/>
</dbReference>
<dbReference type="AlphaFoldDB" id="A0A3L6ND96"/>
<proteinExistence type="predicted"/>
<feature type="region of interest" description="Disordered" evidence="1">
    <location>
        <begin position="130"/>
        <end position="152"/>
    </location>
</feature>
<organism evidence="2">
    <name type="scientific">Fusarium oxysporum f. sp. cepae</name>
    <dbReference type="NCBI Taxonomy" id="396571"/>
    <lineage>
        <taxon>Eukaryota</taxon>
        <taxon>Fungi</taxon>
        <taxon>Dikarya</taxon>
        <taxon>Ascomycota</taxon>
        <taxon>Pezizomycotina</taxon>
        <taxon>Sordariomycetes</taxon>
        <taxon>Hypocreomycetidae</taxon>
        <taxon>Hypocreales</taxon>
        <taxon>Nectriaceae</taxon>
        <taxon>Fusarium</taxon>
        <taxon>Fusarium oxysporum species complex</taxon>
    </lineage>
</organism>
<evidence type="ECO:0000256" key="1">
    <source>
        <dbReference type="SAM" id="MobiDB-lite"/>
    </source>
</evidence>
<feature type="region of interest" description="Disordered" evidence="1">
    <location>
        <begin position="1"/>
        <end position="22"/>
    </location>
</feature>